<feature type="compositionally biased region" description="Basic and acidic residues" evidence="3">
    <location>
        <begin position="465"/>
        <end position="481"/>
    </location>
</feature>
<organism evidence="6">
    <name type="scientific">Neodiprion lecontei</name>
    <name type="common">Redheaded pine sawfly</name>
    <dbReference type="NCBI Taxonomy" id="441921"/>
    <lineage>
        <taxon>Eukaryota</taxon>
        <taxon>Metazoa</taxon>
        <taxon>Ecdysozoa</taxon>
        <taxon>Arthropoda</taxon>
        <taxon>Hexapoda</taxon>
        <taxon>Insecta</taxon>
        <taxon>Pterygota</taxon>
        <taxon>Neoptera</taxon>
        <taxon>Endopterygota</taxon>
        <taxon>Hymenoptera</taxon>
        <taxon>Tenthredinoidea</taxon>
        <taxon>Diprionidae</taxon>
        <taxon>Diprioninae</taxon>
        <taxon>Neodiprion</taxon>
    </lineage>
</organism>
<dbReference type="Gene3D" id="1.20.900.10">
    <property type="entry name" value="Dbl homology (DH) domain"/>
    <property type="match status" value="1"/>
</dbReference>
<dbReference type="InterPro" id="IPR011993">
    <property type="entry name" value="PH-like_dom_sf"/>
</dbReference>
<dbReference type="SUPFAM" id="SSF48065">
    <property type="entry name" value="DBL homology domain (DH-domain)"/>
    <property type="match status" value="1"/>
</dbReference>
<evidence type="ECO:0000313" key="6">
    <source>
        <dbReference type="RefSeq" id="XP_015524987.2"/>
    </source>
</evidence>
<dbReference type="PROSITE" id="PS50010">
    <property type="entry name" value="DH_2"/>
    <property type="match status" value="1"/>
</dbReference>
<dbReference type="CDD" id="cd00160">
    <property type="entry name" value="RhoGEF"/>
    <property type="match status" value="1"/>
</dbReference>
<gene>
    <name evidence="6" type="primary">LOC107228128</name>
</gene>
<evidence type="ECO:0000313" key="5">
    <source>
        <dbReference type="Proteomes" id="UP000829291"/>
    </source>
</evidence>
<sequence length="537" mass="61587">MEEDRDTSIKDHFPEPQKRFWMRSRKRRNSDAASVSSMDISMGSDSIKKKKRRRITEVASSFFSSSSSSLTPSKFGSVLQRSFSSQVTDLSLLGEEVDSGKTKKRSKVTAERLDQLAIRSWIVDIAEGKSSGHLDLSLSRREVKRQEAIYELFCGEDVLLRDLDNLREFYYEPLLRSDILTPGELATLFGDISSLVDLHKKLRDELVCLRDESGFTDAVGTILISWLPSLAERYVDRCKAQVWARHLLEAKRANNKRFQEFLKKRTSVPRAVDLWTYLDVPRSRVVKYPILVNEILRHTPCNHPDQTALRKVSDILSKLLIEIDEAMGNSECKLAQNKINPSPVCDPHKVIQNAVEVITEGQLRDAKGTKLHCFLFDNCFVLARPARRPGRKCNPCFPVVLRDQLRVQFEIEAGEKIHTTSFKVAEHTLNADDEHAKRHWIESFRRLNTISTNGKRNHDGNIIVTEEKNKKRKEKENRNENENENEDVDKMSEISEKSPITKSTRKLKSVGDLCSSHFPISLRKSLLRDKRNSISLV</sequence>
<feature type="compositionally biased region" description="Low complexity" evidence="3">
    <location>
        <begin position="34"/>
        <end position="45"/>
    </location>
</feature>
<feature type="region of interest" description="Disordered" evidence="3">
    <location>
        <begin position="451"/>
        <end position="508"/>
    </location>
</feature>
<dbReference type="Pfam" id="PF00621">
    <property type="entry name" value="RhoGEF"/>
    <property type="match status" value="1"/>
</dbReference>
<dbReference type="InterPro" id="IPR051480">
    <property type="entry name" value="Endocytic_GEF_Adapter"/>
</dbReference>
<dbReference type="Gene3D" id="2.30.29.30">
    <property type="entry name" value="Pleckstrin-homology domain (PH domain)/Phosphotyrosine-binding domain (PTB)"/>
    <property type="match status" value="1"/>
</dbReference>
<dbReference type="GeneID" id="107228128"/>
<dbReference type="PANTHER" id="PTHR46006">
    <property type="entry name" value="RHO GUANINE NUCLEOTIDE EXCHANGE FACTOR AT 64C, ISOFORM A"/>
    <property type="match status" value="1"/>
</dbReference>
<dbReference type="RefSeq" id="XP_015524987.2">
    <property type="nucleotide sequence ID" value="XM_015669501.2"/>
</dbReference>
<dbReference type="SMART" id="SM00325">
    <property type="entry name" value="RhoGEF"/>
    <property type="match status" value="1"/>
</dbReference>
<evidence type="ECO:0000259" key="4">
    <source>
        <dbReference type="PROSITE" id="PS50010"/>
    </source>
</evidence>
<dbReference type="Proteomes" id="UP000829291">
    <property type="component" value="Chromosome 5"/>
</dbReference>
<name>A0A6J0CED9_NEOLC</name>
<accession>A0A6J0CED9</accession>
<dbReference type="AlphaFoldDB" id="A0A6J0CED9"/>
<evidence type="ECO:0000256" key="1">
    <source>
        <dbReference type="ARBA" id="ARBA00004496"/>
    </source>
</evidence>
<dbReference type="GO" id="GO:0035025">
    <property type="term" value="P:positive regulation of Rho protein signal transduction"/>
    <property type="evidence" value="ECO:0007669"/>
    <property type="project" value="TreeGrafter"/>
</dbReference>
<dbReference type="InParanoid" id="A0A6J0CED9"/>
<comment type="subcellular location">
    <subcellularLocation>
        <location evidence="1">Cytoplasm</location>
    </subcellularLocation>
</comment>
<dbReference type="InterPro" id="IPR035899">
    <property type="entry name" value="DBL_dom_sf"/>
</dbReference>
<proteinExistence type="predicted"/>
<feature type="compositionally biased region" description="Basic and acidic residues" evidence="3">
    <location>
        <begin position="1"/>
        <end position="18"/>
    </location>
</feature>
<feature type="region of interest" description="Disordered" evidence="3">
    <location>
        <begin position="1"/>
        <end position="52"/>
    </location>
</feature>
<evidence type="ECO:0000256" key="3">
    <source>
        <dbReference type="SAM" id="MobiDB-lite"/>
    </source>
</evidence>
<reference evidence="6" key="1">
    <citation type="submission" date="2025-08" db="UniProtKB">
        <authorList>
            <consortium name="RefSeq"/>
        </authorList>
    </citation>
    <scope>IDENTIFICATION</scope>
    <source>
        <tissue evidence="6">Thorax and Abdomen</tissue>
    </source>
</reference>
<dbReference type="GO" id="GO:0005085">
    <property type="term" value="F:guanyl-nucleotide exchange factor activity"/>
    <property type="evidence" value="ECO:0007669"/>
    <property type="project" value="InterPro"/>
</dbReference>
<protein>
    <submittedName>
        <fullName evidence="6">Neuroepithelial cell-transforming gene 1 protein</fullName>
    </submittedName>
</protein>
<dbReference type="OrthoDB" id="5585231at2759"/>
<dbReference type="KEGG" id="nlo:107228128"/>
<dbReference type="InterPro" id="IPR000219">
    <property type="entry name" value="DH_dom"/>
</dbReference>
<evidence type="ECO:0000256" key="2">
    <source>
        <dbReference type="ARBA" id="ARBA00022490"/>
    </source>
</evidence>
<feature type="domain" description="DH" evidence="4">
    <location>
        <begin position="144"/>
        <end position="326"/>
    </location>
</feature>
<dbReference type="PANTHER" id="PTHR46006:SF8">
    <property type="entry name" value="DH DOMAIN-CONTAINING PROTEIN"/>
    <property type="match status" value="1"/>
</dbReference>
<keyword evidence="2" id="KW-0963">Cytoplasm</keyword>
<dbReference type="GO" id="GO:0005737">
    <property type="term" value="C:cytoplasm"/>
    <property type="evidence" value="ECO:0007669"/>
    <property type="project" value="UniProtKB-SubCell"/>
</dbReference>
<keyword evidence="5" id="KW-1185">Reference proteome</keyword>